<proteinExistence type="predicted"/>
<dbReference type="Pfam" id="PF17667">
    <property type="entry name" value="Pkinase_fungal"/>
    <property type="match status" value="2"/>
</dbReference>
<name>A0A5C3NVW0_9APHY</name>
<dbReference type="EMBL" id="ML211686">
    <property type="protein sequence ID" value="TFK80909.1"/>
    <property type="molecule type" value="Genomic_DNA"/>
</dbReference>
<dbReference type="Proteomes" id="UP000308197">
    <property type="component" value="Unassembled WGS sequence"/>
</dbReference>
<dbReference type="PANTHER" id="PTHR38248">
    <property type="entry name" value="FUNK1 6"/>
    <property type="match status" value="1"/>
</dbReference>
<feature type="region of interest" description="Disordered" evidence="1">
    <location>
        <begin position="355"/>
        <end position="407"/>
    </location>
</feature>
<evidence type="ECO:0000256" key="1">
    <source>
        <dbReference type="SAM" id="MobiDB-lite"/>
    </source>
</evidence>
<organism evidence="3 4">
    <name type="scientific">Polyporus arcularius HHB13444</name>
    <dbReference type="NCBI Taxonomy" id="1314778"/>
    <lineage>
        <taxon>Eukaryota</taxon>
        <taxon>Fungi</taxon>
        <taxon>Dikarya</taxon>
        <taxon>Basidiomycota</taxon>
        <taxon>Agaricomycotina</taxon>
        <taxon>Agaricomycetes</taxon>
        <taxon>Polyporales</taxon>
        <taxon>Polyporaceae</taxon>
        <taxon>Polyporus</taxon>
    </lineage>
</organism>
<keyword evidence="4" id="KW-1185">Reference proteome</keyword>
<dbReference type="InParanoid" id="A0A5C3NVW0"/>
<feature type="domain" description="Fungal-type protein kinase" evidence="2">
    <location>
        <begin position="269"/>
        <end position="552"/>
    </location>
</feature>
<evidence type="ECO:0000313" key="4">
    <source>
        <dbReference type="Proteomes" id="UP000308197"/>
    </source>
</evidence>
<gene>
    <name evidence="3" type="ORF">K466DRAFT_442269</name>
</gene>
<feature type="non-terminal residue" evidence="3">
    <location>
        <position position="1"/>
    </location>
</feature>
<dbReference type="AlphaFoldDB" id="A0A5C3NVW0"/>
<reference evidence="3 4" key="1">
    <citation type="journal article" date="2019" name="Nat. Ecol. Evol.">
        <title>Megaphylogeny resolves global patterns of mushroom evolution.</title>
        <authorList>
            <person name="Varga T."/>
            <person name="Krizsan K."/>
            <person name="Foldi C."/>
            <person name="Dima B."/>
            <person name="Sanchez-Garcia M."/>
            <person name="Sanchez-Ramirez S."/>
            <person name="Szollosi G.J."/>
            <person name="Szarkandi J.G."/>
            <person name="Papp V."/>
            <person name="Albert L."/>
            <person name="Andreopoulos W."/>
            <person name="Angelini C."/>
            <person name="Antonin V."/>
            <person name="Barry K.W."/>
            <person name="Bougher N.L."/>
            <person name="Buchanan P."/>
            <person name="Buyck B."/>
            <person name="Bense V."/>
            <person name="Catcheside P."/>
            <person name="Chovatia M."/>
            <person name="Cooper J."/>
            <person name="Damon W."/>
            <person name="Desjardin D."/>
            <person name="Finy P."/>
            <person name="Geml J."/>
            <person name="Haridas S."/>
            <person name="Hughes K."/>
            <person name="Justo A."/>
            <person name="Karasinski D."/>
            <person name="Kautmanova I."/>
            <person name="Kiss B."/>
            <person name="Kocsube S."/>
            <person name="Kotiranta H."/>
            <person name="LaButti K.M."/>
            <person name="Lechner B.E."/>
            <person name="Liimatainen K."/>
            <person name="Lipzen A."/>
            <person name="Lukacs Z."/>
            <person name="Mihaltcheva S."/>
            <person name="Morgado L.N."/>
            <person name="Niskanen T."/>
            <person name="Noordeloos M.E."/>
            <person name="Ohm R.A."/>
            <person name="Ortiz-Santana B."/>
            <person name="Ovrebo C."/>
            <person name="Racz N."/>
            <person name="Riley R."/>
            <person name="Savchenko A."/>
            <person name="Shiryaev A."/>
            <person name="Soop K."/>
            <person name="Spirin V."/>
            <person name="Szebenyi C."/>
            <person name="Tomsovsky M."/>
            <person name="Tulloss R.E."/>
            <person name="Uehling J."/>
            <person name="Grigoriev I.V."/>
            <person name="Vagvolgyi C."/>
            <person name="Papp T."/>
            <person name="Martin F.M."/>
            <person name="Miettinen O."/>
            <person name="Hibbett D.S."/>
            <person name="Nagy L.G."/>
        </authorList>
    </citation>
    <scope>NUCLEOTIDE SEQUENCE [LARGE SCALE GENOMIC DNA]</scope>
    <source>
        <strain evidence="3 4">HHB13444</strain>
    </source>
</reference>
<feature type="non-terminal residue" evidence="3">
    <location>
        <position position="631"/>
    </location>
</feature>
<sequence length="631" mass="71773">TSPKPVFLVNPFEELQNANTLDEKTLQDKFIDIINQQGLAPGLKMDSCESRPDNAEIDQDRQKVDAAIWREDLAPTNNKPHWVDQLIPVEFKAWKSGGDYQDPYHDDPTVPGGVVVRPSQLRTKNFEQIISYAELVFAVQHRLAVFMLVVVGRVCRFLRWDHSGAVVTQALDYYEDWQFFCDILWRVSRCSNEQLGVDPSATRLSDADKESEDMTLAAVANRDELDHTERQLDVPPEAPFTFAYVREMFSNSLDKQWPRYKLEVPDGTVKRHFLVCKPMFRAKGLIGRGTRGYVALDCDTGRFVWLKDAWRAYYLLLEKEGDVLAKLKAAEVPNVPTVVCHGDIRDQTTLTSQEWELKNPQPSPSAGPFRASEQPRDGVPSTSSSSKRKWTDDGDGADVPPLKGLDGAKITYREDSPLRIHRHYRLVEEEVAMPLSDFETGEQLVFIIGDCIFGESRVSLSRTLHRDVSGGNILIYPRVIWASGGRVWLMKWTGLLADWEMSKPILDEPAGKFPRQPERTGTWQYMSVALLSWAKLVEICDELEAFFYVLLYHAARYLRSNLEPITLANYLDAFFDQYSLTDDGYQCGTQKLAAIATGRLTVKAGVDLKFDEPMNHLICTLLSWFKSHHVV</sequence>
<protein>
    <recommendedName>
        <fullName evidence="2">Fungal-type protein kinase domain-containing protein</fullName>
    </recommendedName>
</protein>
<evidence type="ECO:0000313" key="3">
    <source>
        <dbReference type="EMBL" id="TFK80909.1"/>
    </source>
</evidence>
<accession>A0A5C3NVW0</accession>
<dbReference type="InterPro" id="IPR040976">
    <property type="entry name" value="Pkinase_fungal"/>
</dbReference>
<feature type="domain" description="Fungal-type protein kinase" evidence="2">
    <location>
        <begin position="111"/>
        <end position="209"/>
    </location>
</feature>
<evidence type="ECO:0000259" key="2">
    <source>
        <dbReference type="Pfam" id="PF17667"/>
    </source>
</evidence>
<dbReference type="PANTHER" id="PTHR38248:SF2">
    <property type="entry name" value="FUNK1 11"/>
    <property type="match status" value="1"/>
</dbReference>